<dbReference type="InterPro" id="IPR020846">
    <property type="entry name" value="MFS_dom"/>
</dbReference>
<comment type="subcellular location">
    <subcellularLocation>
        <location evidence="1">Cell membrane</location>
        <topology evidence="1">Multi-pass membrane protein</topology>
    </subcellularLocation>
</comment>
<keyword evidence="3 7" id="KW-1133">Transmembrane helix</keyword>
<evidence type="ECO:0000256" key="6">
    <source>
        <dbReference type="SAM" id="MobiDB-lite"/>
    </source>
</evidence>
<dbReference type="GO" id="GO:0046677">
    <property type="term" value="P:response to antibiotic"/>
    <property type="evidence" value="ECO:0007669"/>
    <property type="project" value="UniProtKB-KW"/>
</dbReference>
<feature type="transmembrane region" description="Helical" evidence="7">
    <location>
        <begin position="333"/>
        <end position="357"/>
    </location>
</feature>
<evidence type="ECO:0000259" key="8">
    <source>
        <dbReference type="PROSITE" id="PS50850"/>
    </source>
</evidence>
<evidence type="ECO:0000256" key="1">
    <source>
        <dbReference type="ARBA" id="ARBA00004651"/>
    </source>
</evidence>
<gene>
    <name evidence="9" type="ORF">pFRL3_192c</name>
</gene>
<keyword evidence="9" id="KW-0614">Plasmid</keyword>
<dbReference type="Gene3D" id="1.20.1250.20">
    <property type="entry name" value="MFS general substrate transporter like domains"/>
    <property type="match status" value="1"/>
</dbReference>
<feature type="transmembrane region" description="Helical" evidence="7">
    <location>
        <begin position="469"/>
        <end position="488"/>
    </location>
</feature>
<proteinExistence type="predicted"/>
<evidence type="ECO:0000256" key="4">
    <source>
        <dbReference type="ARBA" id="ARBA00023136"/>
    </source>
</evidence>
<feature type="transmembrane region" description="Helical" evidence="7">
    <location>
        <begin position="77"/>
        <end position="96"/>
    </location>
</feature>
<feature type="domain" description="Major facilitator superfamily (MFS) profile" evidence="8">
    <location>
        <begin position="78"/>
        <end position="530"/>
    </location>
</feature>
<evidence type="ECO:0000313" key="9">
    <source>
        <dbReference type="EMBL" id="AHE38969.1"/>
    </source>
</evidence>
<keyword evidence="5" id="KW-0046">Antibiotic resistance</keyword>
<evidence type="ECO:0000256" key="2">
    <source>
        <dbReference type="ARBA" id="ARBA00022692"/>
    </source>
</evidence>
<sequence>MSIAERGVALLARIRLRMSANTSPEALSERGSTGGRFPEDHDPAGHQATPRAARPRSARDAGHEPGTGGSGTAGSRWVLAVVSVAWFLVLINDTAVTVALPPLGRELGLGLAGLEWVVNLYTLTFAVLTLWGGMLADRLGSRPVFLAGLVIFAISSLAAGLSPDGGALIGLRAAQGAGAALIGPAALALLTTSFTGRARPLALGVWSGVGAAALAGGPLVGALLTSGLGWRSIFWINAPLGVLVWFVARRTLPAPLPAARTGRIDFAGGLASAVGLSALIYALTQANAYGWTSVGLWVLLVAATAAFALFWLIERRAAAPLLKPSLLRRPNFLPGNLLGMASLAVMCSVFFFLSLYLQLAAGDTALRAGLALLPLTLLGAAAAPVAGWLVPRLGARTLIAAGMALTAVGLVLLAGITPGWGALQLQPGLLVTGLGIGLSTAPITTATLGHIPDHHMGVASATLNAFRMIGLSLGIAVMGAIVAAQWPGDLARTRPTGTAFTDGIADGLLINAAIAAAAGVLAIAALHTTPTPDDDRAAAPAAQRQEGVERR</sequence>
<feature type="transmembrane region" description="Helical" evidence="7">
    <location>
        <begin position="173"/>
        <end position="191"/>
    </location>
</feature>
<dbReference type="PANTHER" id="PTHR42718:SF49">
    <property type="entry name" value="EXPORT PROTEIN"/>
    <property type="match status" value="1"/>
</dbReference>
<dbReference type="PANTHER" id="PTHR42718">
    <property type="entry name" value="MAJOR FACILITATOR SUPERFAMILY MULTIDRUG TRANSPORTER MFSC"/>
    <property type="match status" value="1"/>
</dbReference>
<feature type="transmembrane region" description="Helical" evidence="7">
    <location>
        <begin position="397"/>
        <end position="416"/>
    </location>
</feature>
<feature type="transmembrane region" description="Helical" evidence="7">
    <location>
        <begin position="508"/>
        <end position="526"/>
    </location>
</feature>
<dbReference type="CDD" id="cd17321">
    <property type="entry name" value="MFS_MMR_MDR_like"/>
    <property type="match status" value="1"/>
</dbReference>
<dbReference type="Pfam" id="PF07690">
    <property type="entry name" value="MFS_1"/>
    <property type="match status" value="1"/>
</dbReference>
<dbReference type="SUPFAM" id="SSF103473">
    <property type="entry name" value="MFS general substrate transporter"/>
    <property type="match status" value="1"/>
</dbReference>
<evidence type="ECO:0000256" key="7">
    <source>
        <dbReference type="SAM" id="Phobius"/>
    </source>
</evidence>
<name>V9Z4P5_9ACTN</name>
<reference evidence="9" key="1">
    <citation type="submission" date="2013-09" db="EMBL/GenBank/DDBJ databases">
        <title>Complete nucleotide sequence of Streptomyces linear plasmid pFRL3.</title>
        <authorList>
            <person name="Chen Z."/>
            <person name="Fang P."/>
            <person name="Qin Z."/>
        </authorList>
    </citation>
    <scope>NUCLEOTIDE SEQUENCE</scope>
    <source>
        <plasmid evidence="9">pFRL3</plasmid>
    </source>
</reference>
<feature type="transmembrane region" description="Helical" evidence="7">
    <location>
        <begin position="232"/>
        <end position="252"/>
    </location>
</feature>
<feature type="transmembrane region" description="Helical" evidence="7">
    <location>
        <begin position="428"/>
        <end position="448"/>
    </location>
</feature>
<dbReference type="EMBL" id="KF602048">
    <property type="protein sequence ID" value="AHE38969.1"/>
    <property type="molecule type" value="Genomic_DNA"/>
</dbReference>
<feature type="transmembrane region" description="Helical" evidence="7">
    <location>
        <begin position="369"/>
        <end position="390"/>
    </location>
</feature>
<feature type="transmembrane region" description="Helical" evidence="7">
    <location>
        <begin position="264"/>
        <end position="283"/>
    </location>
</feature>
<dbReference type="Gene3D" id="1.20.1720.10">
    <property type="entry name" value="Multidrug resistance protein D"/>
    <property type="match status" value="1"/>
</dbReference>
<feature type="transmembrane region" description="Helical" evidence="7">
    <location>
        <begin position="203"/>
        <end position="226"/>
    </location>
</feature>
<dbReference type="PROSITE" id="PS50850">
    <property type="entry name" value="MFS"/>
    <property type="match status" value="1"/>
</dbReference>
<dbReference type="GO" id="GO:0022857">
    <property type="term" value="F:transmembrane transporter activity"/>
    <property type="evidence" value="ECO:0007669"/>
    <property type="project" value="InterPro"/>
</dbReference>
<dbReference type="RefSeq" id="WP_024126350.1">
    <property type="nucleotide sequence ID" value="NC_023283.1"/>
</dbReference>
<dbReference type="InterPro" id="IPR011701">
    <property type="entry name" value="MFS"/>
</dbReference>
<evidence type="ECO:0000256" key="5">
    <source>
        <dbReference type="ARBA" id="ARBA00023251"/>
    </source>
</evidence>
<protein>
    <submittedName>
        <fullName evidence="9">Drug resistance transporter, emrB/qacA subfamily</fullName>
    </submittedName>
</protein>
<feature type="transmembrane region" description="Helical" evidence="7">
    <location>
        <begin position="116"/>
        <end position="136"/>
    </location>
</feature>
<feature type="transmembrane region" description="Helical" evidence="7">
    <location>
        <begin position="143"/>
        <end position="161"/>
    </location>
</feature>
<dbReference type="AlphaFoldDB" id="V9Z4P5"/>
<geneLocation type="plasmid" evidence="9">
    <name>pFRL3</name>
</geneLocation>
<keyword evidence="4 7" id="KW-0472">Membrane</keyword>
<dbReference type="InterPro" id="IPR036259">
    <property type="entry name" value="MFS_trans_sf"/>
</dbReference>
<feature type="region of interest" description="Disordered" evidence="6">
    <location>
        <begin position="22"/>
        <end position="71"/>
    </location>
</feature>
<dbReference type="GO" id="GO:0005886">
    <property type="term" value="C:plasma membrane"/>
    <property type="evidence" value="ECO:0007669"/>
    <property type="project" value="UniProtKB-SubCell"/>
</dbReference>
<keyword evidence="2 7" id="KW-0812">Transmembrane</keyword>
<evidence type="ECO:0000256" key="3">
    <source>
        <dbReference type="ARBA" id="ARBA00022989"/>
    </source>
</evidence>
<organism evidence="9">
    <name type="scientific">Streptomyces sp. FR1</name>
    <dbReference type="NCBI Taxonomy" id="349971"/>
    <lineage>
        <taxon>Bacteria</taxon>
        <taxon>Bacillati</taxon>
        <taxon>Actinomycetota</taxon>
        <taxon>Actinomycetes</taxon>
        <taxon>Kitasatosporales</taxon>
        <taxon>Streptomycetaceae</taxon>
        <taxon>Streptomyces</taxon>
    </lineage>
</organism>
<accession>V9Z4P5</accession>
<feature type="transmembrane region" description="Helical" evidence="7">
    <location>
        <begin position="289"/>
        <end position="313"/>
    </location>
</feature>
<feature type="region of interest" description="Disordered" evidence="6">
    <location>
        <begin position="532"/>
        <end position="551"/>
    </location>
</feature>